<keyword evidence="3 7" id="KW-0479">Metal-binding</keyword>
<keyword evidence="13" id="KW-1185">Reference proteome</keyword>
<feature type="domain" description="Peptidase M3A/M3B catalytic" evidence="11">
    <location>
        <begin position="281"/>
        <end position="727"/>
    </location>
</feature>
<dbReference type="InterPro" id="IPR034005">
    <property type="entry name" value="M3A_DCP"/>
</dbReference>
<accession>A0A5N0TGU8</accession>
<keyword evidence="4 7" id="KW-0378">Hydrolase</keyword>
<dbReference type="SUPFAM" id="SSF55486">
    <property type="entry name" value="Metalloproteases ('zincins'), catalytic domain"/>
    <property type="match status" value="1"/>
</dbReference>
<dbReference type="GO" id="GO:0005829">
    <property type="term" value="C:cytosol"/>
    <property type="evidence" value="ECO:0007669"/>
    <property type="project" value="TreeGrafter"/>
</dbReference>
<dbReference type="GO" id="GO:0004222">
    <property type="term" value="F:metalloendopeptidase activity"/>
    <property type="evidence" value="ECO:0007669"/>
    <property type="project" value="InterPro"/>
</dbReference>
<gene>
    <name evidence="12" type="ORF">F3N42_03140</name>
</gene>
<evidence type="ECO:0000256" key="8">
    <source>
        <dbReference type="SAM" id="Coils"/>
    </source>
</evidence>
<dbReference type="AlphaFoldDB" id="A0A5N0TGU8"/>
<protein>
    <submittedName>
        <fullName evidence="12">M3 family metallopeptidase</fullName>
    </submittedName>
</protein>
<dbReference type="InterPro" id="IPR024080">
    <property type="entry name" value="Neurolysin/TOP_N"/>
</dbReference>
<comment type="similarity">
    <text evidence="1 7">Belongs to the peptidase M3 family.</text>
</comment>
<sequence>MKIRTPLAMAVAIAISAAACSKPEQEQAATPESDTATTAAAETPTTTEAVTETDANPFLAASPLYLGYPQFDKIDDADYLPAFEQGMKEQLVEIQAIADNPEAPTFDNTFVAMERSGQTLDRVSRVFFAMVSAHTNDAINEARAELAPKLSAHGDAIQLNGPLFERIKTVHDNVDALELDPESKRLVEETYRDFVRAGAQLNDEQKEQLKALNAELATLTTEFSQNVLKEVNGKAIVVESAEELAGLTDTEIASAKEAAEAREMGDKWVIPLLNTSQQPSLASLENRELRQRIMETSLGRGSSGGEFDNREVLTKVARLRAERAALLGYANHAAYQLEDQTARTVEAVNERLASLAPPAVANARKEAADLQAVVEAEGGDFEITAADWDFYTEKVRQQKFDFDAGELKPYLEMNNVLENGVFFAAGQVYGLTFEPRPDLPVYHPDVKVWEVFDADGSTLGLFIGDFYARESKRGGAWMNAYVSQSGLMGTQPVVANHQNIPKPPEGEPTLMTWTEVTTMFHEFGHALHGLFSNVKYPSFSGTSVPRDFVEYPSQVNEMWADWPEVLANYAVHYQTGEAIPQELLDKVLASSKFNQGYATTEYLAAALLDQAWHQRTADEIPDADGALAFEAQALADAGVDYAPVPPRYRSTYFSHIMGGYSAGYYAYIWSEVLDADTVEWFKENGGMSRENGDHFRATLLSRGGSEDAMALFQDFRGRAPDVQPLLVRRGLVNEED</sequence>
<name>A0A5N0TGU8_9GAMM</name>
<keyword evidence="2 7" id="KW-0645">Protease</keyword>
<dbReference type="RefSeq" id="WP_150862916.1">
    <property type="nucleotide sequence ID" value="NZ_VYXP01000002.1"/>
</dbReference>
<dbReference type="GO" id="GO:0046872">
    <property type="term" value="F:metal ion binding"/>
    <property type="evidence" value="ECO:0007669"/>
    <property type="project" value="UniProtKB-UniRule"/>
</dbReference>
<evidence type="ECO:0000313" key="12">
    <source>
        <dbReference type="EMBL" id="KAA9133357.1"/>
    </source>
</evidence>
<comment type="caution">
    <text evidence="12">The sequence shown here is derived from an EMBL/GenBank/DDBJ whole genome shotgun (WGS) entry which is preliminary data.</text>
</comment>
<dbReference type="CDD" id="cd06456">
    <property type="entry name" value="M3A_DCP"/>
    <property type="match status" value="1"/>
</dbReference>
<evidence type="ECO:0000256" key="9">
    <source>
        <dbReference type="SAM" id="MobiDB-lite"/>
    </source>
</evidence>
<feature type="signal peptide" evidence="10">
    <location>
        <begin position="1"/>
        <end position="21"/>
    </location>
</feature>
<dbReference type="InterPro" id="IPR001567">
    <property type="entry name" value="Pept_M3A_M3B_dom"/>
</dbReference>
<evidence type="ECO:0000256" key="10">
    <source>
        <dbReference type="SAM" id="SignalP"/>
    </source>
</evidence>
<feature type="region of interest" description="Disordered" evidence="9">
    <location>
        <begin position="21"/>
        <end position="54"/>
    </location>
</feature>
<proteinExistence type="inferred from homology"/>
<feature type="chain" id="PRO_5024425616" evidence="10">
    <location>
        <begin position="22"/>
        <end position="736"/>
    </location>
</feature>
<evidence type="ECO:0000259" key="11">
    <source>
        <dbReference type="Pfam" id="PF01432"/>
    </source>
</evidence>
<reference evidence="12 13" key="1">
    <citation type="submission" date="2019-09" db="EMBL/GenBank/DDBJ databases">
        <title>Wenzhouxiangella sp. Genome sequencing and assembly.</title>
        <authorList>
            <person name="Zhang R."/>
        </authorList>
    </citation>
    <scope>NUCLEOTIDE SEQUENCE [LARGE SCALE GENOMIC DNA]</scope>
    <source>
        <strain evidence="12 13">W260</strain>
    </source>
</reference>
<feature type="coiled-coil region" evidence="8">
    <location>
        <begin position="195"/>
        <end position="222"/>
    </location>
</feature>
<dbReference type="Proteomes" id="UP000325372">
    <property type="component" value="Unassembled WGS sequence"/>
</dbReference>
<evidence type="ECO:0000256" key="1">
    <source>
        <dbReference type="ARBA" id="ARBA00006040"/>
    </source>
</evidence>
<dbReference type="GO" id="GO:0004180">
    <property type="term" value="F:carboxypeptidase activity"/>
    <property type="evidence" value="ECO:0007669"/>
    <property type="project" value="TreeGrafter"/>
</dbReference>
<dbReference type="FunFam" id="3.40.390.10:FF:000009">
    <property type="entry name" value="Oligopeptidase A"/>
    <property type="match status" value="1"/>
</dbReference>
<dbReference type="GO" id="GO:0006508">
    <property type="term" value="P:proteolysis"/>
    <property type="evidence" value="ECO:0007669"/>
    <property type="project" value="UniProtKB-KW"/>
</dbReference>
<dbReference type="PANTHER" id="PTHR43660:SF1">
    <property type="entry name" value="DIPEPTIDYL CARBOXYPEPTIDASE"/>
    <property type="match status" value="1"/>
</dbReference>
<evidence type="ECO:0000256" key="6">
    <source>
        <dbReference type="ARBA" id="ARBA00023049"/>
    </source>
</evidence>
<evidence type="ECO:0000256" key="5">
    <source>
        <dbReference type="ARBA" id="ARBA00022833"/>
    </source>
</evidence>
<evidence type="ECO:0000256" key="3">
    <source>
        <dbReference type="ARBA" id="ARBA00022723"/>
    </source>
</evidence>
<dbReference type="Gene3D" id="1.20.1050.40">
    <property type="entry name" value="Endopeptidase. Chain P, domain 1"/>
    <property type="match status" value="1"/>
</dbReference>
<dbReference type="Pfam" id="PF01432">
    <property type="entry name" value="Peptidase_M3"/>
    <property type="match status" value="1"/>
</dbReference>
<dbReference type="EMBL" id="VYXP01000002">
    <property type="protein sequence ID" value="KAA9133357.1"/>
    <property type="molecule type" value="Genomic_DNA"/>
</dbReference>
<organism evidence="12 13">
    <name type="scientific">Marinihelvus fidelis</name>
    <dbReference type="NCBI Taxonomy" id="2613842"/>
    <lineage>
        <taxon>Bacteria</taxon>
        <taxon>Pseudomonadati</taxon>
        <taxon>Pseudomonadota</taxon>
        <taxon>Gammaproteobacteria</taxon>
        <taxon>Chromatiales</taxon>
        <taxon>Wenzhouxiangellaceae</taxon>
        <taxon>Marinihelvus</taxon>
    </lineage>
</organism>
<evidence type="ECO:0000256" key="4">
    <source>
        <dbReference type="ARBA" id="ARBA00022801"/>
    </source>
</evidence>
<dbReference type="InterPro" id="IPR045090">
    <property type="entry name" value="Pept_M3A_M3B"/>
</dbReference>
<evidence type="ECO:0000313" key="13">
    <source>
        <dbReference type="Proteomes" id="UP000325372"/>
    </source>
</evidence>
<dbReference type="PROSITE" id="PS51257">
    <property type="entry name" value="PROKAR_LIPOPROTEIN"/>
    <property type="match status" value="1"/>
</dbReference>
<dbReference type="InterPro" id="IPR024079">
    <property type="entry name" value="MetalloPept_cat_dom_sf"/>
</dbReference>
<dbReference type="InterPro" id="IPR024077">
    <property type="entry name" value="Neurolysin/TOP_dom2"/>
</dbReference>
<comment type="cofactor">
    <cofactor evidence="7">
        <name>Zn(2+)</name>
        <dbReference type="ChEBI" id="CHEBI:29105"/>
    </cofactor>
    <text evidence="7">Binds 1 zinc ion.</text>
</comment>
<dbReference type="Gene3D" id="1.10.1370.10">
    <property type="entry name" value="Neurolysin, domain 3"/>
    <property type="match status" value="1"/>
</dbReference>
<feature type="compositionally biased region" description="Low complexity" evidence="9">
    <location>
        <begin position="28"/>
        <end position="54"/>
    </location>
</feature>
<keyword evidence="6 7" id="KW-0482">Metalloprotease</keyword>
<evidence type="ECO:0000256" key="2">
    <source>
        <dbReference type="ARBA" id="ARBA00022670"/>
    </source>
</evidence>
<dbReference type="PANTHER" id="PTHR43660">
    <property type="entry name" value="DIPEPTIDYL CARBOXYPEPTIDASE"/>
    <property type="match status" value="1"/>
</dbReference>
<keyword evidence="5 7" id="KW-0862">Zinc</keyword>
<evidence type="ECO:0000256" key="7">
    <source>
        <dbReference type="RuleBase" id="RU003435"/>
    </source>
</evidence>
<keyword evidence="8" id="KW-0175">Coiled coil</keyword>
<dbReference type="Gene3D" id="3.40.390.10">
    <property type="entry name" value="Collagenase (Catalytic Domain)"/>
    <property type="match status" value="1"/>
</dbReference>
<keyword evidence="10" id="KW-0732">Signal</keyword>